<feature type="region of interest" description="Disordered" evidence="1">
    <location>
        <begin position="552"/>
        <end position="650"/>
    </location>
</feature>
<evidence type="ECO:0000256" key="1">
    <source>
        <dbReference type="SAM" id="MobiDB-lite"/>
    </source>
</evidence>
<sequence length="1123" mass="126670">RAVDQPTRISTNKTNSKNLLNTQTIVKKKRKSKSKSKNKFETTPSSKDHRSGPLKNQEENQCVENVIENQTRDISYSISEEPLVTHIQEHQYGNTVLTSVSSVKENQSPKFKKRAKKNVNQIGRNIKKYKKSQKCETMQKIGDEQLEVIQDTSEVKSPAFKNHEKCVRTLKKESESLKRNAYQELSYTKSKLRKKFEKNMGNYIPITKPVNKLSNGRNNNSNSASNLKTSSSTLKCAAPLKNGTSKYNIRSEASHALHPNSNVVDATVISQNQVDIKNNVQHSCISLTESTSEQAHQSTLEKQNEKEDNNKTVRNLSQSVEIMGKGWDTDLRVQLLSDTKSKIIKCLNKPEMTEKNQNRKSNRKSKLKIQNINKGKEVTNLKLPLELLNIEKLHDSNSKKQGLEAANFENTKDDADSVHNNKAIHSKATSLSMPIILPAKDSISSLDAFPDFFENVHNVDSATICEGKSKISRKHKKMSQFLVPSLRVSIPKAAINQNVFKMPLSSTSQCKNIPRTLSDENSVNQQLTSSNYEPNECICENSQEPEIVTLTPSHKKELNPSKSIKRSSPFEERAGQKRLSITNDQVSESQSQKRKSLILNEDDDLKDKSETTNTLKRKRKDIRSQSVSENKCTQLSKRQRSSSETLTREDVHLQQNLTVNEAYKPSDSVGVTSPPEKASAIFEKPVTVISSPPTKILQNQAPHLIRLPEIKITVVQNKDSGILSIKPVQSFTCQPPPSPMLLEDLNDCQKFKKSESFDEKHMEQKGSIEPFTVLNSASSTPTESITLYSDKTDSDASVSLALNESSPKEKSPGSESNAKVLSKEINGRAVQMHGCLTGNSHSNSESKNLQHNGDSIMLQHLSKPTPVVDNLNYVGNSVNDNTTKRMNSSKEATIRVKHPSLLTSQVEEIDRCGQCVVHNKNSNPQTWYRAPEQCDSTSGSVCLNESAHSTQNVNKNAPVVETTVQCKNPVASSSLEALEKSHRQRLRLHTLVLTGMDNGKNEFEKLCDIIECIKWDCVFRDDYISQIRKIPSQESQEIEVKRTKAEYEKNLLERKRNFCKTFADFMNYFQYENNLKYPVLLSMYFHMSQKVILICDDKAALKEYLLKALKEWICSHESKDIIE</sequence>
<evidence type="ECO:0000313" key="2">
    <source>
        <dbReference type="EMBL" id="JAT32160.1"/>
    </source>
</evidence>
<feature type="compositionally biased region" description="Low complexity" evidence="1">
    <location>
        <begin position="211"/>
        <end position="231"/>
    </location>
</feature>
<feature type="region of interest" description="Disordered" evidence="1">
    <location>
        <begin position="1"/>
        <end position="60"/>
    </location>
</feature>
<accession>A0A1B6M8A5</accession>
<feature type="compositionally biased region" description="Basic residues" evidence="1">
    <location>
        <begin position="26"/>
        <end position="37"/>
    </location>
</feature>
<feature type="compositionally biased region" description="Polar residues" evidence="1">
    <location>
        <begin position="579"/>
        <end position="590"/>
    </location>
</feature>
<organism evidence="2">
    <name type="scientific">Graphocephala atropunctata</name>
    <dbReference type="NCBI Taxonomy" id="36148"/>
    <lineage>
        <taxon>Eukaryota</taxon>
        <taxon>Metazoa</taxon>
        <taxon>Ecdysozoa</taxon>
        <taxon>Arthropoda</taxon>
        <taxon>Hexapoda</taxon>
        <taxon>Insecta</taxon>
        <taxon>Pterygota</taxon>
        <taxon>Neoptera</taxon>
        <taxon>Paraneoptera</taxon>
        <taxon>Hemiptera</taxon>
        <taxon>Auchenorrhyncha</taxon>
        <taxon>Membracoidea</taxon>
        <taxon>Cicadellidae</taxon>
        <taxon>Cicadellinae</taxon>
        <taxon>Cicadellini</taxon>
        <taxon>Graphocephala</taxon>
    </lineage>
</organism>
<feature type="compositionally biased region" description="Polar residues" evidence="1">
    <location>
        <begin position="624"/>
        <end position="636"/>
    </location>
</feature>
<proteinExistence type="predicted"/>
<name>A0A1B6M8A5_9HEMI</name>
<feature type="region of interest" description="Disordered" evidence="1">
    <location>
        <begin position="288"/>
        <end position="312"/>
    </location>
</feature>
<reference evidence="2" key="1">
    <citation type="submission" date="2015-11" db="EMBL/GenBank/DDBJ databases">
        <title>De novo transcriptome assembly of four potential Pierce s Disease insect vectors from Arizona vineyards.</title>
        <authorList>
            <person name="Tassone E.E."/>
        </authorList>
    </citation>
    <scope>NUCLEOTIDE SEQUENCE</scope>
</reference>
<dbReference type="AlphaFoldDB" id="A0A1B6M8A5"/>
<gene>
    <name evidence="2" type="ORF">g.23966</name>
</gene>
<feature type="non-terminal residue" evidence="2">
    <location>
        <position position="1"/>
    </location>
</feature>
<feature type="compositionally biased region" description="Basic and acidic residues" evidence="1">
    <location>
        <begin position="302"/>
        <end position="311"/>
    </location>
</feature>
<feature type="compositionally biased region" description="Low complexity" evidence="1">
    <location>
        <begin position="10"/>
        <end position="24"/>
    </location>
</feature>
<protein>
    <submittedName>
        <fullName evidence="2">Uncharacterized protein</fullName>
    </submittedName>
</protein>
<feature type="region of interest" description="Disordered" evidence="1">
    <location>
        <begin position="208"/>
        <end position="231"/>
    </location>
</feature>
<feature type="non-terminal residue" evidence="2">
    <location>
        <position position="1123"/>
    </location>
</feature>
<dbReference type="EMBL" id="GEBQ01007817">
    <property type="protein sequence ID" value="JAT32160.1"/>
    <property type="molecule type" value="Transcribed_RNA"/>
</dbReference>
<feature type="compositionally biased region" description="Polar residues" evidence="1">
    <location>
        <begin position="288"/>
        <end position="301"/>
    </location>
</feature>